<organism evidence="6 7">
    <name type="scientific">Danaus chrysippus</name>
    <name type="common">African queen</name>
    <dbReference type="NCBI Taxonomy" id="151541"/>
    <lineage>
        <taxon>Eukaryota</taxon>
        <taxon>Metazoa</taxon>
        <taxon>Ecdysozoa</taxon>
        <taxon>Arthropoda</taxon>
        <taxon>Hexapoda</taxon>
        <taxon>Insecta</taxon>
        <taxon>Pterygota</taxon>
        <taxon>Neoptera</taxon>
        <taxon>Endopterygota</taxon>
        <taxon>Lepidoptera</taxon>
        <taxon>Glossata</taxon>
        <taxon>Ditrysia</taxon>
        <taxon>Papilionoidea</taxon>
        <taxon>Nymphalidae</taxon>
        <taxon>Danainae</taxon>
        <taxon>Danaini</taxon>
        <taxon>Danaina</taxon>
        <taxon>Danaus</taxon>
        <taxon>Anosia</taxon>
    </lineage>
</organism>
<evidence type="ECO:0000256" key="1">
    <source>
        <dbReference type="ARBA" id="ARBA00004496"/>
    </source>
</evidence>
<dbReference type="PANTHER" id="PTHR46180">
    <property type="entry name" value="VINCULIN"/>
    <property type="match status" value="1"/>
</dbReference>
<dbReference type="GO" id="GO:0071944">
    <property type="term" value="C:cell periphery"/>
    <property type="evidence" value="ECO:0007669"/>
    <property type="project" value="UniProtKB-ARBA"/>
</dbReference>
<evidence type="ECO:0000256" key="3">
    <source>
        <dbReference type="ARBA" id="ARBA00014125"/>
    </source>
</evidence>
<protein>
    <recommendedName>
        <fullName evidence="3">Vinculin</fullName>
    </recommendedName>
</protein>
<proteinExistence type="inferred from homology"/>
<evidence type="ECO:0000313" key="6">
    <source>
        <dbReference type="EMBL" id="CAG9569816.1"/>
    </source>
</evidence>
<dbReference type="GO" id="GO:0007155">
    <property type="term" value="P:cell adhesion"/>
    <property type="evidence" value="ECO:0007669"/>
    <property type="project" value="InterPro"/>
</dbReference>
<evidence type="ECO:0000313" key="7">
    <source>
        <dbReference type="Proteomes" id="UP000789524"/>
    </source>
</evidence>
<comment type="subcellular location">
    <subcellularLocation>
        <location evidence="1">Cytoplasm</location>
    </subcellularLocation>
</comment>
<dbReference type="EMBL" id="CAKASE010000064">
    <property type="protein sequence ID" value="CAG9569816.1"/>
    <property type="molecule type" value="Genomic_DNA"/>
</dbReference>
<reference evidence="6" key="1">
    <citation type="submission" date="2021-09" db="EMBL/GenBank/DDBJ databases">
        <authorList>
            <person name="Martin H S."/>
        </authorList>
    </citation>
    <scope>NUCLEOTIDE SEQUENCE</scope>
</reference>
<evidence type="ECO:0000256" key="5">
    <source>
        <dbReference type="ARBA" id="ARBA00023203"/>
    </source>
</evidence>
<accession>A0A8J2QS42</accession>
<dbReference type="OrthoDB" id="29742at2759"/>
<sequence>MLTTVKGASLGQQGTAEDKEAMNMLVGNAQNLMISIQEVVSAAESASVKIMSSQRGFRMKWVQRNYY</sequence>
<evidence type="ECO:0000256" key="2">
    <source>
        <dbReference type="ARBA" id="ARBA00008376"/>
    </source>
</evidence>
<keyword evidence="4" id="KW-0963">Cytoplasm</keyword>
<name>A0A8J2QS42_9NEOP</name>
<dbReference type="Pfam" id="PF01044">
    <property type="entry name" value="Vinculin"/>
    <property type="match status" value="1"/>
</dbReference>
<dbReference type="InterPro" id="IPR036723">
    <property type="entry name" value="Alpha-catenin/vinculin-like_sf"/>
</dbReference>
<dbReference type="InterPro" id="IPR006077">
    <property type="entry name" value="Vinculin/catenin"/>
</dbReference>
<dbReference type="Gene3D" id="1.20.120.230">
    <property type="entry name" value="Alpha-catenin/vinculin-like"/>
    <property type="match status" value="1"/>
</dbReference>
<dbReference type="AlphaFoldDB" id="A0A8J2QS42"/>
<comment type="similarity">
    <text evidence="2">Belongs to the vinculin/alpha-catenin family.</text>
</comment>
<keyword evidence="7" id="KW-1185">Reference proteome</keyword>
<dbReference type="SUPFAM" id="SSF47220">
    <property type="entry name" value="alpha-catenin/vinculin-like"/>
    <property type="match status" value="1"/>
</dbReference>
<comment type="caution">
    <text evidence="6">The sequence shown here is derived from an EMBL/GenBank/DDBJ whole genome shotgun (WGS) entry which is preliminary data.</text>
</comment>
<keyword evidence="5" id="KW-0009">Actin-binding</keyword>
<gene>
    <name evidence="6" type="ORF">DCHRY22_LOCUS9017</name>
</gene>
<dbReference type="Proteomes" id="UP000789524">
    <property type="component" value="Unassembled WGS sequence"/>
</dbReference>
<dbReference type="InterPro" id="IPR017997">
    <property type="entry name" value="Vinculin"/>
</dbReference>
<evidence type="ECO:0000256" key="4">
    <source>
        <dbReference type="ARBA" id="ARBA00022490"/>
    </source>
</evidence>
<dbReference type="GO" id="GO:0005737">
    <property type="term" value="C:cytoplasm"/>
    <property type="evidence" value="ECO:0007669"/>
    <property type="project" value="UniProtKB-SubCell"/>
</dbReference>
<dbReference type="GO" id="GO:0051015">
    <property type="term" value="F:actin filament binding"/>
    <property type="evidence" value="ECO:0007669"/>
    <property type="project" value="InterPro"/>
</dbReference>